<dbReference type="EMBL" id="MLAK01000759">
    <property type="protein sequence ID" value="OHT05416.1"/>
    <property type="molecule type" value="Genomic_DNA"/>
</dbReference>
<dbReference type="RefSeq" id="XP_068358552.1">
    <property type="nucleotide sequence ID" value="XM_068505232.1"/>
</dbReference>
<dbReference type="Pfam" id="PF00071">
    <property type="entry name" value="Ras"/>
    <property type="match status" value="1"/>
</dbReference>
<organism evidence="3 4">
    <name type="scientific">Tritrichomonas foetus</name>
    <dbReference type="NCBI Taxonomy" id="1144522"/>
    <lineage>
        <taxon>Eukaryota</taxon>
        <taxon>Metamonada</taxon>
        <taxon>Parabasalia</taxon>
        <taxon>Tritrichomonadida</taxon>
        <taxon>Tritrichomonadidae</taxon>
        <taxon>Tritrichomonas</taxon>
    </lineage>
</organism>
<gene>
    <name evidence="3" type="primary">rab4</name>
    <name evidence="3" type="ORF">TRFO_26907</name>
</gene>
<evidence type="ECO:0000256" key="2">
    <source>
        <dbReference type="ARBA" id="ARBA00023134"/>
    </source>
</evidence>
<proteinExistence type="predicted"/>
<evidence type="ECO:0000313" key="4">
    <source>
        <dbReference type="Proteomes" id="UP000179807"/>
    </source>
</evidence>
<keyword evidence="2" id="KW-0342">GTP-binding</keyword>
<protein>
    <submittedName>
        <fullName evidence="3">Ras-related protein Rab-4</fullName>
    </submittedName>
</protein>
<dbReference type="PROSITE" id="PS51420">
    <property type="entry name" value="RHO"/>
    <property type="match status" value="1"/>
</dbReference>
<dbReference type="PROSITE" id="PS51417">
    <property type="entry name" value="ARF"/>
    <property type="match status" value="1"/>
</dbReference>
<dbReference type="InterPro" id="IPR027417">
    <property type="entry name" value="P-loop_NTPase"/>
</dbReference>
<dbReference type="SMART" id="SM00177">
    <property type="entry name" value="ARF"/>
    <property type="match status" value="1"/>
</dbReference>
<dbReference type="PROSITE" id="PS51421">
    <property type="entry name" value="RAS"/>
    <property type="match status" value="1"/>
</dbReference>
<dbReference type="InterPro" id="IPR005225">
    <property type="entry name" value="Small_GTP-bd"/>
</dbReference>
<dbReference type="SUPFAM" id="SSF52540">
    <property type="entry name" value="P-loop containing nucleoside triphosphate hydrolases"/>
    <property type="match status" value="1"/>
</dbReference>
<comment type="caution">
    <text evidence="3">The sequence shown here is derived from an EMBL/GenBank/DDBJ whole genome shotgun (WGS) entry which is preliminary data.</text>
</comment>
<dbReference type="SMART" id="SM00173">
    <property type="entry name" value="RAS"/>
    <property type="match status" value="1"/>
</dbReference>
<dbReference type="OrthoDB" id="9989112at2759"/>
<evidence type="ECO:0000256" key="1">
    <source>
        <dbReference type="ARBA" id="ARBA00022741"/>
    </source>
</evidence>
<keyword evidence="1" id="KW-0547">Nucleotide-binding</keyword>
<dbReference type="GO" id="GO:0003924">
    <property type="term" value="F:GTPase activity"/>
    <property type="evidence" value="ECO:0007669"/>
    <property type="project" value="InterPro"/>
</dbReference>
<dbReference type="SMART" id="SM00174">
    <property type="entry name" value="RHO"/>
    <property type="match status" value="1"/>
</dbReference>
<dbReference type="PANTHER" id="PTHR47977">
    <property type="entry name" value="RAS-RELATED PROTEIN RAB"/>
    <property type="match status" value="1"/>
</dbReference>
<dbReference type="InterPro" id="IPR050227">
    <property type="entry name" value="Rab"/>
</dbReference>
<dbReference type="Gene3D" id="3.40.50.300">
    <property type="entry name" value="P-loop containing nucleotide triphosphate hydrolases"/>
    <property type="match status" value="1"/>
</dbReference>
<dbReference type="PROSITE" id="PS51419">
    <property type="entry name" value="RAB"/>
    <property type="match status" value="1"/>
</dbReference>
<dbReference type="FunFam" id="3.40.50.300:FF:000808">
    <property type="entry name" value="Small GTP-binding protein, putative"/>
    <property type="match status" value="1"/>
</dbReference>
<evidence type="ECO:0000313" key="3">
    <source>
        <dbReference type="EMBL" id="OHT05416.1"/>
    </source>
</evidence>
<dbReference type="PRINTS" id="PR00449">
    <property type="entry name" value="RASTRNSFRMNG"/>
</dbReference>
<dbReference type="AlphaFoldDB" id="A0A1J4K3K7"/>
<dbReference type="NCBIfam" id="TIGR00231">
    <property type="entry name" value="small_GTP"/>
    <property type="match status" value="1"/>
</dbReference>
<dbReference type="SMART" id="SM00175">
    <property type="entry name" value="RAB"/>
    <property type="match status" value="1"/>
</dbReference>
<dbReference type="GO" id="GO:0005525">
    <property type="term" value="F:GTP binding"/>
    <property type="evidence" value="ECO:0007669"/>
    <property type="project" value="UniProtKB-KW"/>
</dbReference>
<sequence length="203" mass="22770">MNKEDNTLRVIVVGDSTVGKTAVIIKFVDNVSACATTPTIGVDFKTKQMNIDGQDIKFQLWDTAGQERFRTLAVSYFRKAQGIALFYDVTNRDSFNHLQSWIESINSHIDAAEGIPIIVLGNKIDKVEERKVTTEEAEKEVNNFYKYFETSALTGEGINEAFTYLATAIYRKHNIQATIESKTDNTSVDLTNSGKKHKKKCCA</sequence>
<keyword evidence="4" id="KW-1185">Reference proteome</keyword>
<reference evidence="3" key="1">
    <citation type="submission" date="2016-10" db="EMBL/GenBank/DDBJ databases">
        <authorList>
            <person name="Benchimol M."/>
            <person name="Almeida L.G."/>
            <person name="Vasconcelos A.T."/>
            <person name="Perreira-Neves A."/>
            <person name="Rosa I.A."/>
            <person name="Tasca T."/>
            <person name="Bogo M.R."/>
            <person name="de Souza W."/>
        </authorList>
    </citation>
    <scope>NUCLEOTIDE SEQUENCE [LARGE SCALE GENOMIC DNA]</scope>
    <source>
        <strain evidence="3">K</strain>
    </source>
</reference>
<dbReference type="SMART" id="SM00176">
    <property type="entry name" value="RAN"/>
    <property type="match status" value="1"/>
</dbReference>
<dbReference type="InterPro" id="IPR001806">
    <property type="entry name" value="Small_GTPase"/>
</dbReference>
<dbReference type="Proteomes" id="UP000179807">
    <property type="component" value="Unassembled WGS sequence"/>
</dbReference>
<dbReference type="GeneID" id="94839936"/>
<name>A0A1J4K3K7_9EUKA</name>
<dbReference type="VEuPathDB" id="TrichDB:TRFO_26907"/>
<accession>A0A1J4K3K7</accession>
<dbReference type="CDD" id="cd00154">
    <property type="entry name" value="Rab"/>
    <property type="match status" value="1"/>
</dbReference>